<comment type="caution">
    <text evidence="2">The sequence shown here is derived from an EMBL/GenBank/DDBJ whole genome shotgun (WGS) entry which is preliminary data.</text>
</comment>
<dbReference type="AlphaFoldDB" id="A0AAN7UI68"/>
<protein>
    <submittedName>
        <fullName evidence="2">Uncharacterized protein</fullName>
    </submittedName>
</protein>
<gene>
    <name evidence="2" type="ORF">RB653_003826</name>
</gene>
<proteinExistence type="predicted"/>
<name>A0AAN7UI68_9MYCE</name>
<evidence type="ECO:0000256" key="1">
    <source>
        <dbReference type="SAM" id="Phobius"/>
    </source>
</evidence>
<keyword evidence="1" id="KW-1133">Transmembrane helix</keyword>
<keyword evidence="3" id="KW-1185">Reference proteome</keyword>
<dbReference type="Proteomes" id="UP001344447">
    <property type="component" value="Unassembled WGS sequence"/>
</dbReference>
<reference evidence="2 3" key="1">
    <citation type="submission" date="2023-11" db="EMBL/GenBank/DDBJ databases">
        <title>Dfirmibasis_genome.</title>
        <authorList>
            <person name="Edelbroek B."/>
            <person name="Kjellin J."/>
            <person name="Jerlstrom-Hultqvist J."/>
            <person name="Soderbom F."/>
        </authorList>
    </citation>
    <scope>NUCLEOTIDE SEQUENCE [LARGE SCALE GENOMIC DNA]</scope>
    <source>
        <strain evidence="2 3">TNS-C-14</strain>
    </source>
</reference>
<feature type="transmembrane region" description="Helical" evidence="1">
    <location>
        <begin position="14"/>
        <end position="39"/>
    </location>
</feature>
<organism evidence="2 3">
    <name type="scientific">Dictyostelium firmibasis</name>
    <dbReference type="NCBI Taxonomy" id="79012"/>
    <lineage>
        <taxon>Eukaryota</taxon>
        <taxon>Amoebozoa</taxon>
        <taxon>Evosea</taxon>
        <taxon>Eumycetozoa</taxon>
        <taxon>Dictyostelia</taxon>
        <taxon>Dictyosteliales</taxon>
        <taxon>Dictyosteliaceae</taxon>
        <taxon>Dictyostelium</taxon>
    </lineage>
</organism>
<keyword evidence="1" id="KW-0472">Membrane</keyword>
<keyword evidence="1" id="KW-0812">Transmembrane</keyword>
<evidence type="ECO:0000313" key="3">
    <source>
        <dbReference type="Proteomes" id="UP001344447"/>
    </source>
</evidence>
<dbReference type="EMBL" id="JAVFKY010000001">
    <property type="protein sequence ID" value="KAK5582243.1"/>
    <property type="molecule type" value="Genomic_DNA"/>
</dbReference>
<evidence type="ECO:0000313" key="2">
    <source>
        <dbReference type="EMBL" id="KAK5582243.1"/>
    </source>
</evidence>
<accession>A0AAN7UI68</accession>
<sequence length="40" mass="4926">MVFFFFNNPIQLDILIFFFFNNLIQLDVFESCFYLLIILI</sequence>